<gene>
    <name evidence="3" type="ORF">CMTB2_03753</name>
</gene>
<feature type="domain" description="Methyltransferase" evidence="2">
    <location>
        <begin position="38"/>
        <end position="121"/>
    </location>
</feature>
<evidence type="ECO:0000313" key="4">
    <source>
        <dbReference type="Proteomes" id="UP000003288"/>
    </source>
</evidence>
<dbReference type="CDD" id="cd02440">
    <property type="entry name" value="AdoMet_MTases"/>
    <property type="match status" value="1"/>
</dbReference>
<evidence type="ECO:0000259" key="2">
    <source>
        <dbReference type="Pfam" id="PF13649"/>
    </source>
</evidence>
<reference evidence="3 4" key="1">
    <citation type="journal article" date="2011" name="Stand. Genomic Sci.">
        <title>Draft genome sequence of Caminibacter mediatlanticus strain TB-2, an epsilonproteobacterium isolated from a deep-sea hydrothermal vent.</title>
        <authorList>
            <person name="Giovannelli D."/>
            <person name="Ferriera S."/>
            <person name="Johnson J."/>
            <person name="Kravitz S."/>
            <person name="Perez-Rodriguez I."/>
            <person name="Ricci J."/>
            <person name="O'Brien C."/>
            <person name="Voordeckers J.W."/>
            <person name="Bini E."/>
            <person name="Vetriani C."/>
        </authorList>
    </citation>
    <scope>NUCLEOTIDE SEQUENCE [LARGE SCALE GENOMIC DNA]</scope>
    <source>
        <strain evidence="3 4">TB-2</strain>
    </source>
</reference>
<protein>
    <submittedName>
        <fullName evidence="3">S-ADENOSYLMETHIONINE-DEPENDENT METHYLTRANSFERASE</fullName>
    </submittedName>
</protein>
<evidence type="ECO:0000313" key="3">
    <source>
        <dbReference type="EMBL" id="EDM24600.1"/>
    </source>
</evidence>
<dbReference type="GO" id="GO:0032259">
    <property type="term" value="P:methylation"/>
    <property type="evidence" value="ECO:0007669"/>
    <property type="project" value="UniProtKB-KW"/>
</dbReference>
<dbReference type="SUPFAM" id="SSF53335">
    <property type="entry name" value="S-adenosyl-L-methionine-dependent methyltransferases"/>
    <property type="match status" value="1"/>
</dbReference>
<dbReference type="RefSeq" id="WP_007473675.1">
    <property type="nucleotide sequence ID" value="NZ_ABCJ01000001.1"/>
</dbReference>
<dbReference type="Gene3D" id="3.40.50.150">
    <property type="entry name" value="Vaccinia Virus protein VP39"/>
    <property type="match status" value="1"/>
</dbReference>
<dbReference type="EMBL" id="ABCJ01000001">
    <property type="protein sequence ID" value="EDM24600.1"/>
    <property type="molecule type" value="Genomic_DNA"/>
</dbReference>
<proteinExistence type="predicted"/>
<dbReference type="Proteomes" id="UP000003288">
    <property type="component" value="Unassembled WGS sequence"/>
</dbReference>
<sequence length="188" mass="21878">MNIFDSKALTWDDLPRRVELAKSVVKNIIPHLNGNEKILDFGCGTGLVGLNLAPFVKEVIGIDTSKEMVKKFNEKSKKLNLNAKAFCKDIFEVDEKFDIVVSSMTLHHIKDIEKLSKKLLNLTHKVFLADLVKEDGTFHTKGNEGVFHFGFDKKELNYYFKEWKQEYKIIHTIKKHKNFQIFLLMLYK</sequence>
<dbReference type="InterPro" id="IPR029063">
    <property type="entry name" value="SAM-dependent_MTases_sf"/>
</dbReference>
<evidence type="ECO:0000256" key="1">
    <source>
        <dbReference type="ARBA" id="ARBA00022679"/>
    </source>
</evidence>
<accession>A0AAI9AJC8</accession>
<keyword evidence="3" id="KW-0489">Methyltransferase</keyword>
<name>A0AAI9AJC8_9BACT</name>
<dbReference type="InterPro" id="IPR041698">
    <property type="entry name" value="Methyltransf_25"/>
</dbReference>
<comment type="caution">
    <text evidence="3">The sequence shown here is derived from an EMBL/GenBank/DDBJ whole genome shotgun (WGS) entry which is preliminary data.</text>
</comment>
<keyword evidence="1" id="KW-0808">Transferase</keyword>
<dbReference type="PANTHER" id="PTHR43861">
    <property type="entry name" value="TRANS-ACONITATE 2-METHYLTRANSFERASE-RELATED"/>
    <property type="match status" value="1"/>
</dbReference>
<dbReference type="Pfam" id="PF13649">
    <property type="entry name" value="Methyltransf_25"/>
    <property type="match status" value="1"/>
</dbReference>
<organism evidence="3 4">
    <name type="scientific">Caminibacter mediatlanticus TB-2</name>
    <dbReference type="NCBI Taxonomy" id="391592"/>
    <lineage>
        <taxon>Bacteria</taxon>
        <taxon>Pseudomonadati</taxon>
        <taxon>Campylobacterota</taxon>
        <taxon>Epsilonproteobacteria</taxon>
        <taxon>Nautiliales</taxon>
        <taxon>Nautiliaceae</taxon>
        <taxon>Caminibacter</taxon>
    </lineage>
</organism>
<dbReference type="GO" id="GO:0008168">
    <property type="term" value="F:methyltransferase activity"/>
    <property type="evidence" value="ECO:0007669"/>
    <property type="project" value="UniProtKB-KW"/>
</dbReference>
<dbReference type="AlphaFoldDB" id="A0AAI9AJC8"/>